<dbReference type="SMART" id="SM00304">
    <property type="entry name" value="HAMP"/>
    <property type="match status" value="1"/>
</dbReference>
<dbReference type="GO" id="GO:0007234">
    <property type="term" value="P:osmosensory signaling via phosphorelay pathway"/>
    <property type="evidence" value="ECO:0007669"/>
    <property type="project" value="TreeGrafter"/>
</dbReference>
<dbReference type="InterPro" id="IPR017232">
    <property type="entry name" value="NtrY"/>
</dbReference>
<dbReference type="InterPro" id="IPR045671">
    <property type="entry name" value="NtrY-like_N"/>
</dbReference>
<keyword evidence="11 13" id="KW-0902">Two-component regulatory system</keyword>
<dbReference type="InterPro" id="IPR013656">
    <property type="entry name" value="PAS_4"/>
</dbReference>
<dbReference type="Pfam" id="PF19312">
    <property type="entry name" value="NtrY_N"/>
    <property type="match status" value="1"/>
</dbReference>
<keyword evidence="4" id="KW-0597">Phosphoprotein</keyword>
<comment type="caution">
    <text evidence="18">The sequence shown here is derived from an EMBL/GenBank/DDBJ whole genome shotgun (WGS) entry which is preliminary data.</text>
</comment>
<dbReference type="PIRSF" id="PIRSF037532">
    <property type="entry name" value="STHK_NtrY"/>
    <property type="match status" value="1"/>
</dbReference>
<dbReference type="EMBL" id="JACIIX010000004">
    <property type="protein sequence ID" value="MBB6209978.1"/>
    <property type="molecule type" value="Genomic_DNA"/>
</dbReference>
<dbReference type="PANTHER" id="PTHR42878">
    <property type="entry name" value="TWO-COMPONENT HISTIDINE KINASE"/>
    <property type="match status" value="1"/>
</dbReference>
<dbReference type="Pfam" id="PF02518">
    <property type="entry name" value="HATPase_c"/>
    <property type="match status" value="1"/>
</dbReference>
<dbReference type="Proteomes" id="UP000544872">
    <property type="component" value="Unassembled WGS sequence"/>
</dbReference>
<dbReference type="Gene3D" id="1.10.287.130">
    <property type="match status" value="1"/>
</dbReference>
<dbReference type="Pfam" id="PF08448">
    <property type="entry name" value="PAS_4"/>
    <property type="match status" value="1"/>
</dbReference>
<organism evidence="18 19">
    <name type="scientific">Novispirillum itersonii</name>
    <name type="common">Aquaspirillum itersonii</name>
    <dbReference type="NCBI Taxonomy" id="189"/>
    <lineage>
        <taxon>Bacteria</taxon>
        <taxon>Pseudomonadati</taxon>
        <taxon>Pseudomonadota</taxon>
        <taxon>Alphaproteobacteria</taxon>
        <taxon>Rhodospirillales</taxon>
        <taxon>Novispirillaceae</taxon>
        <taxon>Novispirillum</taxon>
    </lineage>
</organism>
<dbReference type="Pfam" id="PF00672">
    <property type="entry name" value="HAMP"/>
    <property type="match status" value="1"/>
</dbReference>
<dbReference type="CDD" id="cd00082">
    <property type="entry name" value="HisKA"/>
    <property type="match status" value="1"/>
</dbReference>
<dbReference type="RefSeq" id="WP_184262732.1">
    <property type="nucleotide sequence ID" value="NZ_JACIIX010000004.1"/>
</dbReference>
<feature type="transmembrane region" description="Helical" evidence="15">
    <location>
        <begin position="104"/>
        <end position="129"/>
    </location>
</feature>
<dbReference type="CDD" id="cd00130">
    <property type="entry name" value="PAS"/>
    <property type="match status" value="1"/>
</dbReference>
<evidence type="ECO:0000256" key="15">
    <source>
        <dbReference type="SAM" id="Phobius"/>
    </source>
</evidence>
<evidence type="ECO:0000256" key="10">
    <source>
        <dbReference type="ARBA" id="ARBA00022989"/>
    </source>
</evidence>
<keyword evidence="9 13" id="KW-0067">ATP-binding</keyword>
<feature type="region of interest" description="Disordered" evidence="14">
    <location>
        <begin position="738"/>
        <end position="758"/>
    </location>
</feature>
<dbReference type="PRINTS" id="PR00344">
    <property type="entry name" value="BCTRLSENSOR"/>
</dbReference>
<dbReference type="GO" id="GO:0030295">
    <property type="term" value="F:protein kinase activator activity"/>
    <property type="evidence" value="ECO:0007669"/>
    <property type="project" value="TreeGrafter"/>
</dbReference>
<keyword evidence="8 13" id="KW-0418">Kinase</keyword>
<keyword evidence="6 13" id="KW-0812">Transmembrane</keyword>
<reference evidence="18 19" key="1">
    <citation type="submission" date="2020-08" db="EMBL/GenBank/DDBJ databases">
        <title>Genomic Encyclopedia of Type Strains, Phase IV (KMG-IV): sequencing the most valuable type-strain genomes for metagenomic binning, comparative biology and taxonomic classification.</title>
        <authorList>
            <person name="Goeker M."/>
        </authorList>
    </citation>
    <scope>NUCLEOTIDE SEQUENCE [LARGE SCALE GENOMIC DNA]</scope>
    <source>
        <strain evidence="18 19">DSM 11590</strain>
    </source>
</reference>
<dbReference type="Gene3D" id="3.30.565.10">
    <property type="entry name" value="Histidine kinase-like ATPase, C-terminal domain"/>
    <property type="match status" value="1"/>
</dbReference>
<evidence type="ECO:0000256" key="2">
    <source>
        <dbReference type="ARBA" id="ARBA00004651"/>
    </source>
</evidence>
<gene>
    <name evidence="18" type="ORF">FHS48_001388</name>
</gene>
<feature type="transmembrane region" description="Helical" evidence="15">
    <location>
        <begin position="61"/>
        <end position="83"/>
    </location>
</feature>
<evidence type="ECO:0000256" key="9">
    <source>
        <dbReference type="ARBA" id="ARBA00022840"/>
    </source>
</evidence>
<dbReference type="InterPro" id="IPR035965">
    <property type="entry name" value="PAS-like_dom_sf"/>
</dbReference>
<dbReference type="SUPFAM" id="SSF158472">
    <property type="entry name" value="HAMP domain-like"/>
    <property type="match status" value="1"/>
</dbReference>
<comment type="catalytic activity">
    <reaction evidence="1 13">
        <text>ATP + protein L-histidine = ADP + protein N-phospho-L-histidine.</text>
        <dbReference type="EC" id="2.7.13.3"/>
    </reaction>
</comment>
<keyword evidence="10 15" id="KW-1133">Transmembrane helix</keyword>
<evidence type="ECO:0000256" key="5">
    <source>
        <dbReference type="ARBA" id="ARBA00022679"/>
    </source>
</evidence>
<evidence type="ECO:0000256" key="6">
    <source>
        <dbReference type="ARBA" id="ARBA00022692"/>
    </source>
</evidence>
<dbReference type="GO" id="GO:0000156">
    <property type="term" value="F:phosphorelay response regulator activity"/>
    <property type="evidence" value="ECO:0007669"/>
    <property type="project" value="TreeGrafter"/>
</dbReference>
<dbReference type="GO" id="GO:0009399">
    <property type="term" value="P:nitrogen fixation"/>
    <property type="evidence" value="ECO:0007669"/>
    <property type="project" value="UniProtKB-UniRule"/>
</dbReference>
<comment type="subcellular location">
    <subcellularLocation>
        <location evidence="2 13">Cell membrane</location>
        <topology evidence="2 13">Multi-pass membrane protein</topology>
    </subcellularLocation>
</comment>
<feature type="domain" description="Histidine kinase" evidence="16">
    <location>
        <begin position="518"/>
        <end position="740"/>
    </location>
</feature>
<dbReference type="InterPro" id="IPR000014">
    <property type="entry name" value="PAS"/>
</dbReference>
<keyword evidence="19" id="KW-1185">Reference proteome</keyword>
<evidence type="ECO:0000259" key="16">
    <source>
        <dbReference type="PROSITE" id="PS50109"/>
    </source>
</evidence>
<dbReference type="CDD" id="cd06225">
    <property type="entry name" value="HAMP"/>
    <property type="match status" value="1"/>
</dbReference>
<evidence type="ECO:0000256" key="13">
    <source>
        <dbReference type="PIRNR" id="PIRNR037532"/>
    </source>
</evidence>
<dbReference type="PANTHER" id="PTHR42878:SF7">
    <property type="entry name" value="SENSOR HISTIDINE KINASE GLRK"/>
    <property type="match status" value="1"/>
</dbReference>
<dbReference type="Gene3D" id="6.10.340.10">
    <property type="match status" value="1"/>
</dbReference>
<dbReference type="InterPro" id="IPR003661">
    <property type="entry name" value="HisK_dim/P_dom"/>
</dbReference>
<evidence type="ECO:0000256" key="1">
    <source>
        <dbReference type="ARBA" id="ARBA00000085"/>
    </source>
</evidence>
<dbReference type="NCBIfam" id="TIGR00229">
    <property type="entry name" value="sensory_box"/>
    <property type="match status" value="1"/>
</dbReference>
<dbReference type="SMART" id="SM00387">
    <property type="entry name" value="HATPase_c"/>
    <property type="match status" value="1"/>
</dbReference>
<evidence type="ECO:0000256" key="14">
    <source>
        <dbReference type="SAM" id="MobiDB-lite"/>
    </source>
</evidence>
<dbReference type="InterPro" id="IPR050351">
    <property type="entry name" value="BphY/WalK/GraS-like"/>
</dbReference>
<name>A0A7W9ZEE2_NOVIT</name>
<dbReference type="Gene3D" id="3.30.450.20">
    <property type="entry name" value="PAS domain"/>
    <property type="match status" value="1"/>
</dbReference>
<feature type="domain" description="HAMP" evidence="17">
    <location>
        <begin position="328"/>
        <end position="381"/>
    </location>
</feature>
<evidence type="ECO:0000313" key="19">
    <source>
        <dbReference type="Proteomes" id="UP000544872"/>
    </source>
</evidence>
<keyword evidence="13" id="KW-0535">Nitrogen fixation</keyword>
<dbReference type="InterPro" id="IPR003594">
    <property type="entry name" value="HATPase_dom"/>
</dbReference>
<sequence>MLQALSQLMKSPRFLMRLGVWGRRMHLGRKLAIGLTLAALTSGIATYGVMTGVWAPSNPDSNALLVLINLDLVLLLILAAVVARRLIRLWLDRRSGGAGTRLHLRFVGLFSAVAVTPAILMAVFSALFFDISIQSWFGERVRTALSESQAVAQSYLREHQQQIAGQALVVANDLQRNWARLSLSQQNLERFLASQGNLRGLTEIVVFDTAGKVQARAGYTFSLQFEDVPFWAIERAQNGEVAVLTSENDDRVRALMKLDTFPELYLYVGRFVDQSVIQHISRTNRAVKDYQSLQTGRSDLVIKFSLIFVVVALLLLFAAVWVGLSIATRLTRPIGELIDAAERMRTGDLSVRVSEMTASDEIAALSRAFNRMSRQIFSQQQDLLNTNRVLDERNRFTETVLAGMTAGVISIAPDSTITLVNRSASQLLHLEPEALVGCPLADCLPEFVDLLEQATRREDLTAQTQMELTRDGSRRILLVRAAGESLSGEVIGTVFTFDDITALQAAQRTAAWADVARRIAHEIKNPLTPIQLSAERLERKYLRQIAEDPETFSLCTKTIIRHVGDIGRMVDEFSSFARMPQPVMRAENLNELLYQAVFLQRTAYPAITFTLEQPETPVRLLCDGRLLVQAFTNLLKNAVEAIDGRDSPVDPGRIAVVMRADLLEAQQVRQIRISITDNGKGLPKENRSRLTEPYVTTRAKGTGLGLAIVKKVMEDHGADLILEDAEGGGARISVLLSSPMETEPSLTENTGSVTDHGA</sequence>
<dbReference type="SUPFAM" id="SSF55874">
    <property type="entry name" value="ATPase domain of HSP90 chaperone/DNA topoisomerase II/histidine kinase"/>
    <property type="match status" value="1"/>
</dbReference>
<dbReference type="InterPro" id="IPR003660">
    <property type="entry name" value="HAMP_dom"/>
</dbReference>
<evidence type="ECO:0000256" key="3">
    <source>
        <dbReference type="ARBA" id="ARBA00022475"/>
    </source>
</evidence>
<evidence type="ECO:0000256" key="7">
    <source>
        <dbReference type="ARBA" id="ARBA00022741"/>
    </source>
</evidence>
<evidence type="ECO:0000256" key="11">
    <source>
        <dbReference type="ARBA" id="ARBA00023012"/>
    </source>
</evidence>
<dbReference type="PROSITE" id="PS50885">
    <property type="entry name" value="HAMP"/>
    <property type="match status" value="1"/>
</dbReference>
<dbReference type="EC" id="2.7.13.3" evidence="13"/>
<evidence type="ECO:0000256" key="8">
    <source>
        <dbReference type="ARBA" id="ARBA00022777"/>
    </source>
</evidence>
<dbReference type="Pfam" id="PF00512">
    <property type="entry name" value="HisKA"/>
    <property type="match status" value="1"/>
</dbReference>
<dbReference type="InterPro" id="IPR004358">
    <property type="entry name" value="Sig_transdc_His_kin-like_C"/>
</dbReference>
<dbReference type="InterPro" id="IPR005467">
    <property type="entry name" value="His_kinase_dom"/>
</dbReference>
<evidence type="ECO:0000256" key="12">
    <source>
        <dbReference type="ARBA" id="ARBA00023136"/>
    </source>
</evidence>
<dbReference type="SMART" id="SM00388">
    <property type="entry name" value="HisKA"/>
    <property type="match status" value="1"/>
</dbReference>
<evidence type="ECO:0000259" key="17">
    <source>
        <dbReference type="PROSITE" id="PS50885"/>
    </source>
</evidence>
<evidence type="ECO:0000313" key="18">
    <source>
        <dbReference type="EMBL" id="MBB6209978.1"/>
    </source>
</evidence>
<dbReference type="GO" id="GO:0005524">
    <property type="term" value="F:ATP binding"/>
    <property type="evidence" value="ECO:0007669"/>
    <property type="project" value="UniProtKB-UniRule"/>
</dbReference>
<keyword evidence="7 13" id="KW-0547">Nucleotide-binding</keyword>
<dbReference type="SUPFAM" id="SSF55785">
    <property type="entry name" value="PYP-like sensor domain (PAS domain)"/>
    <property type="match status" value="1"/>
</dbReference>
<dbReference type="InterPro" id="IPR036097">
    <property type="entry name" value="HisK_dim/P_sf"/>
</dbReference>
<dbReference type="PROSITE" id="PS50109">
    <property type="entry name" value="HIS_KIN"/>
    <property type="match status" value="1"/>
</dbReference>
<keyword evidence="12 13" id="KW-0472">Membrane</keyword>
<evidence type="ECO:0000256" key="4">
    <source>
        <dbReference type="ARBA" id="ARBA00022553"/>
    </source>
</evidence>
<dbReference type="InterPro" id="IPR036890">
    <property type="entry name" value="HATPase_C_sf"/>
</dbReference>
<dbReference type="AlphaFoldDB" id="A0A7W9ZEE2"/>
<dbReference type="GO" id="GO:0005886">
    <property type="term" value="C:plasma membrane"/>
    <property type="evidence" value="ECO:0007669"/>
    <property type="project" value="UniProtKB-SubCell"/>
</dbReference>
<dbReference type="SUPFAM" id="SSF47384">
    <property type="entry name" value="Homodimeric domain of signal transducing histidine kinase"/>
    <property type="match status" value="1"/>
</dbReference>
<protein>
    <recommendedName>
        <fullName evidence="13">Nitrogen regulation protein</fullName>
        <ecNumber evidence="13">2.7.13.3</ecNumber>
    </recommendedName>
</protein>
<feature type="transmembrane region" description="Helical" evidence="15">
    <location>
        <begin position="300"/>
        <end position="324"/>
    </location>
</feature>
<keyword evidence="3 13" id="KW-1003">Cell membrane</keyword>
<proteinExistence type="predicted"/>
<accession>A0A7W9ZEE2</accession>
<dbReference type="GO" id="GO:0000155">
    <property type="term" value="F:phosphorelay sensor kinase activity"/>
    <property type="evidence" value="ECO:0007669"/>
    <property type="project" value="InterPro"/>
</dbReference>
<keyword evidence="5 13" id="KW-0808">Transferase</keyword>